<dbReference type="AlphaFoldDB" id="A0A1T4XLU3"/>
<evidence type="ECO:0000313" key="3">
    <source>
        <dbReference type="Proteomes" id="UP000190105"/>
    </source>
</evidence>
<sequence>MGKPSIFSSKYEQQMKRRRINIILIILILISAAYFGGKYYLNKNNINININIFKNRKTTEKKAENQKSNVNIDNTKNTEVPNKNTNTSLENEKILSYEYKTANGLVLKIDYKVKGDLKEFLKLEDASSQTFYDISEDKKYIIFDDITSNDIILADINGNFKKLTKTNYKSTSTNQTYEKDKILSSNPQYVWSRKPHFTKDGRIVYISQLPYFRRQGEFYLWVVKFDGSGHKKVGLIGNDLNGITYDGYDSEGNIRIKSQNAIYYLKKGAYSLSK</sequence>
<dbReference type="STRING" id="1147123.SAMN05443428_11032"/>
<evidence type="ECO:0000256" key="1">
    <source>
        <dbReference type="SAM" id="Phobius"/>
    </source>
</evidence>
<feature type="transmembrane region" description="Helical" evidence="1">
    <location>
        <begin position="20"/>
        <end position="41"/>
    </location>
</feature>
<dbReference type="EMBL" id="FUYH01000010">
    <property type="protein sequence ID" value="SKA90075.1"/>
    <property type="molecule type" value="Genomic_DNA"/>
</dbReference>
<keyword evidence="1" id="KW-1133">Transmembrane helix</keyword>
<dbReference type="SUPFAM" id="SSF82171">
    <property type="entry name" value="DPP6 N-terminal domain-like"/>
    <property type="match status" value="1"/>
</dbReference>
<organism evidence="2 3">
    <name type="scientific">Caloramator quimbayensis</name>
    <dbReference type="NCBI Taxonomy" id="1147123"/>
    <lineage>
        <taxon>Bacteria</taxon>
        <taxon>Bacillati</taxon>
        <taxon>Bacillota</taxon>
        <taxon>Clostridia</taxon>
        <taxon>Eubacteriales</taxon>
        <taxon>Clostridiaceae</taxon>
        <taxon>Caloramator</taxon>
    </lineage>
</organism>
<gene>
    <name evidence="2" type="ORF">SAMN05443428_11032</name>
</gene>
<dbReference type="OrthoDB" id="1952449at2"/>
<accession>A0A1T4XLU3</accession>
<keyword evidence="1" id="KW-0812">Transmembrane</keyword>
<evidence type="ECO:0000313" key="2">
    <source>
        <dbReference type="EMBL" id="SKA90075.1"/>
    </source>
</evidence>
<dbReference type="RefSeq" id="WP_078696564.1">
    <property type="nucleotide sequence ID" value="NZ_FUYH01000010.1"/>
</dbReference>
<keyword evidence="3" id="KW-1185">Reference proteome</keyword>
<proteinExistence type="predicted"/>
<protein>
    <submittedName>
        <fullName evidence="2">Uncharacterized protein</fullName>
    </submittedName>
</protein>
<reference evidence="3" key="1">
    <citation type="submission" date="2017-02" db="EMBL/GenBank/DDBJ databases">
        <authorList>
            <person name="Varghese N."/>
            <person name="Submissions S."/>
        </authorList>
    </citation>
    <scope>NUCLEOTIDE SEQUENCE [LARGE SCALE GENOMIC DNA]</scope>
    <source>
        <strain evidence="3">USBA 833</strain>
    </source>
</reference>
<name>A0A1T4XLU3_9CLOT</name>
<dbReference type="Proteomes" id="UP000190105">
    <property type="component" value="Unassembled WGS sequence"/>
</dbReference>
<keyword evidence="1" id="KW-0472">Membrane</keyword>